<name>W9XGR4_9EURO</name>
<dbReference type="OrthoDB" id="4146306at2759"/>
<proteinExistence type="predicted"/>
<dbReference type="STRING" id="1182543.W9XGR4"/>
<dbReference type="AlphaFoldDB" id="W9XGR4"/>
<reference evidence="1 2" key="1">
    <citation type="submission" date="2013-03" db="EMBL/GenBank/DDBJ databases">
        <title>The Genome Sequence of Cladophialophora psammophila CBS 110553.</title>
        <authorList>
            <consortium name="The Broad Institute Genomics Platform"/>
            <person name="Cuomo C."/>
            <person name="de Hoog S."/>
            <person name="Gorbushina A."/>
            <person name="Walker B."/>
            <person name="Young S.K."/>
            <person name="Zeng Q."/>
            <person name="Gargeya S."/>
            <person name="Fitzgerald M."/>
            <person name="Haas B."/>
            <person name="Abouelleil A."/>
            <person name="Allen A.W."/>
            <person name="Alvarado L."/>
            <person name="Arachchi H.M."/>
            <person name="Berlin A.M."/>
            <person name="Chapman S.B."/>
            <person name="Gainer-Dewar J."/>
            <person name="Goldberg J."/>
            <person name="Griggs A."/>
            <person name="Gujja S."/>
            <person name="Hansen M."/>
            <person name="Howarth C."/>
            <person name="Imamovic A."/>
            <person name="Ireland A."/>
            <person name="Larimer J."/>
            <person name="McCowan C."/>
            <person name="Murphy C."/>
            <person name="Pearson M."/>
            <person name="Poon T.W."/>
            <person name="Priest M."/>
            <person name="Roberts A."/>
            <person name="Saif S."/>
            <person name="Shea T."/>
            <person name="Sisk P."/>
            <person name="Sykes S."/>
            <person name="Wortman J."/>
            <person name="Nusbaum C."/>
            <person name="Birren B."/>
        </authorList>
    </citation>
    <scope>NUCLEOTIDE SEQUENCE [LARGE SCALE GENOMIC DNA]</scope>
    <source>
        <strain evidence="1 2">CBS 110553</strain>
    </source>
</reference>
<gene>
    <name evidence="1" type="ORF">A1O5_00649</name>
</gene>
<comment type="caution">
    <text evidence="1">The sequence shown here is derived from an EMBL/GenBank/DDBJ whole genome shotgun (WGS) entry which is preliminary data.</text>
</comment>
<dbReference type="GeneID" id="19185385"/>
<keyword evidence="2" id="KW-1185">Reference proteome</keyword>
<dbReference type="RefSeq" id="XP_007739458.1">
    <property type="nucleotide sequence ID" value="XM_007741268.1"/>
</dbReference>
<dbReference type="Proteomes" id="UP000019471">
    <property type="component" value="Unassembled WGS sequence"/>
</dbReference>
<dbReference type="HOGENOM" id="CLU_1170547_0_0_1"/>
<sequence length="237" mass="27484">MAVPKVEDEDYGRTVLHGRRHLLIFADFPSGIEQYEPPSSEFLAQTTFVSVADIKLDPALFINFGAIHEHLDRLYTLADLIRTAHTTIDQHEARIQHELSELWEDNPDIRKRGLRGGTARKQRRMIGKYVRITTVDRELAERRLEVEKTDYFGRNRLAGLRGLRVMFEEAFCFVRDQQYQCEDVLRWGEVLMYGVTTPILLARLATIDDILAADNLGEVEDIEDMLETFHQEYDTSL</sequence>
<accession>W9XGR4</accession>
<evidence type="ECO:0000313" key="2">
    <source>
        <dbReference type="Proteomes" id="UP000019471"/>
    </source>
</evidence>
<organism evidence="1 2">
    <name type="scientific">Cladophialophora psammophila CBS 110553</name>
    <dbReference type="NCBI Taxonomy" id="1182543"/>
    <lineage>
        <taxon>Eukaryota</taxon>
        <taxon>Fungi</taxon>
        <taxon>Dikarya</taxon>
        <taxon>Ascomycota</taxon>
        <taxon>Pezizomycotina</taxon>
        <taxon>Eurotiomycetes</taxon>
        <taxon>Chaetothyriomycetidae</taxon>
        <taxon>Chaetothyriales</taxon>
        <taxon>Herpotrichiellaceae</taxon>
        <taxon>Cladophialophora</taxon>
    </lineage>
</organism>
<evidence type="ECO:0000313" key="1">
    <source>
        <dbReference type="EMBL" id="EXJ76141.1"/>
    </source>
</evidence>
<dbReference type="EMBL" id="AMGX01000001">
    <property type="protein sequence ID" value="EXJ76141.1"/>
    <property type="molecule type" value="Genomic_DNA"/>
</dbReference>
<protein>
    <submittedName>
        <fullName evidence="1">Uncharacterized protein</fullName>
    </submittedName>
</protein>